<dbReference type="OrthoDB" id="2193793at2759"/>
<keyword evidence="2" id="KW-0732">Signal</keyword>
<dbReference type="Gene3D" id="3.40.50.2000">
    <property type="entry name" value="Glycogen Phosphorylase B"/>
    <property type="match status" value="1"/>
</dbReference>
<evidence type="ECO:0000256" key="2">
    <source>
        <dbReference type="SAM" id="SignalP"/>
    </source>
</evidence>
<feature type="region of interest" description="Disordered" evidence="1">
    <location>
        <begin position="725"/>
        <end position="758"/>
    </location>
</feature>
<dbReference type="PANTHER" id="PTHR46656">
    <property type="entry name" value="PUTATIVE-RELATED"/>
    <property type="match status" value="1"/>
</dbReference>
<dbReference type="AlphaFoldDB" id="A0A0S4JVM2"/>
<feature type="compositionally biased region" description="Polar residues" evidence="1">
    <location>
        <begin position="167"/>
        <end position="189"/>
    </location>
</feature>
<dbReference type="EMBL" id="CYKH01002239">
    <property type="protein sequence ID" value="CUG94344.1"/>
    <property type="molecule type" value="Genomic_DNA"/>
</dbReference>
<feature type="region of interest" description="Disordered" evidence="1">
    <location>
        <begin position="140"/>
        <end position="203"/>
    </location>
</feature>
<evidence type="ECO:0000313" key="3">
    <source>
        <dbReference type="EMBL" id="CUG94344.1"/>
    </source>
</evidence>
<dbReference type="CDD" id="cd01635">
    <property type="entry name" value="Glycosyltransferase_GTB-type"/>
    <property type="match status" value="1"/>
</dbReference>
<feature type="signal peptide" evidence="2">
    <location>
        <begin position="1"/>
        <end position="39"/>
    </location>
</feature>
<proteinExistence type="predicted"/>
<dbReference type="PANTHER" id="PTHR46656:SF3">
    <property type="entry name" value="PUTATIVE-RELATED"/>
    <property type="match status" value="1"/>
</dbReference>
<gene>
    <name evidence="3" type="ORF">BSAL_47715</name>
</gene>
<feature type="compositionally biased region" description="Acidic residues" evidence="1">
    <location>
        <begin position="748"/>
        <end position="758"/>
    </location>
</feature>
<evidence type="ECO:0000313" key="4">
    <source>
        <dbReference type="Proteomes" id="UP000051952"/>
    </source>
</evidence>
<name>A0A0S4JVM2_BODSA</name>
<dbReference type="Proteomes" id="UP000051952">
    <property type="component" value="Unassembled WGS sequence"/>
</dbReference>
<dbReference type="GO" id="GO:0016740">
    <property type="term" value="F:transferase activity"/>
    <property type="evidence" value="ECO:0007669"/>
    <property type="project" value="UniProtKB-KW"/>
</dbReference>
<feature type="chain" id="PRO_5006622786" evidence="2">
    <location>
        <begin position="40"/>
        <end position="758"/>
    </location>
</feature>
<protein>
    <submittedName>
        <fullName evidence="3">Glycosyltransferase-like, putative</fullName>
    </submittedName>
</protein>
<keyword evidence="4" id="KW-1185">Reference proteome</keyword>
<dbReference type="Pfam" id="PF13692">
    <property type="entry name" value="Glyco_trans_1_4"/>
    <property type="match status" value="1"/>
</dbReference>
<sequence>MPQPIRSSLHGLPCGAPAIMYFALLLLLVGLLLPSGTHALSSRDPEAESYHPHMEPLDAPFRTIKHHGEGSHEDGTTVIHEEFVISWYAPILSQSGYGKEGLEYILAMDAAVEAYWNETSHESVNPTPAGFHDRQPILKKKTKTTSQSQQPANDDDPHKPTADPVSPSHNENMVESLSGDGSATTTGGFSLTPPESPDDFEEEVIPGTKAKLSWAKYPSYVCAENHGDSLDPTVLAGYPPSTRETLRSVMRRASALKHYGIAGFPRYEPSDHRHNSPPPIAVAVCHSEPGAWAVPHPLYDTSHCPPWSAHVAVGRTMFETDRIPAGWVRRIKYMDEVWVPSQFHMETFTKSGVPESKLFVIPESIDVSQSMTTGWGRHRCKVPPANIKKIATNANNNDAETTAVNAFYGSIHRTKMHQRCAFKFLSIFKWEERKGWDVLIKAFYEEFVANADVNVRREDESFSADGVICLLLKTSSYHDGVQDGDDDEYDDQISDFLAAQYGSNFRRKRLPSSPKAPSSPWIQIHVVNENIAASTFPLLYCGVDALVQPSRGEGWGRPHMEAMAMGVPVIATNWSGTTAFLNDANSFPVMIEKDLRKITKGSFAGHYWAEPDKDHLRSQMRKVVTLARQQPSSSSSSSHELVVKVKRAREDVETHFNGPLIASIIMNRTRFLAHRKCEETRLKKKQQLENVGVNGNAANSAEQQEEQDPASVACGMNIPRWEERWYEPEHESGLRTIQSGYEPLPGEQEADEEEAAML</sequence>
<dbReference type="SUPFAM" id="SSF53756">
    <property type="entry name" value="UDP-Glycosyltransferase/glycogen phosphorylase"/>
    <property type="match status" value="2"/>
</dbReference>
<organism evidence="3 4">
    <name type="scientific">Bodo saltans</name>
    <name type="common">Flagellated protozoan</name>
    <dbReference type="NCBI Taxonomy" id="75058"/>
    <lineage>
        <taxon>Eukaryota</taxon>
        <taxon>Discoba</taxon>
        <taxon>Euglenozoa</taxon>
        <taxon>Kinetoplastea</taxon>
        <taxon>Metakinetoplastina</taxon>
        <taxon>Eubodonida</taxon>
        <taxon>Bodonidae</taxon>
        <taxon>Bodo</taxon>
    </lineage>
</organism>
<reference evidence="4" key="1">
    <citation type="submission" date="2015-09" db="EMBL/GenBank/DDBJ databases">
        <authorList>
            <consortium name="Pathogen Informatics"/>
        </authorList>
    </citation>
    <scope>NUCLEOTIDE SEQUENCE [LARGE SCALE GENOMIC DNA]</scope>
    <source>
        <strain evidence="4">Lake Konstanz</strain>
    </source>
</reference>
<evidence type="ECO:0000256" key="1">
    <source>
        <dbReference type="SAM" id="MobiDB-lite"/>
    </source>
</evidence>
<accession>A0A0S4JVM2</accession>
<keyword evidence="3" id="KW-0808">Transferase</keyword>
<dbReference type="VEuPathDB" id="TriTrypDB:BSAL_47715"/>